<evidence type="ECO:0000256" key="2">
    <source>
        <dbReference type="SAM" id="Phobius"/>
    </source>
</evidence>
<organism evidence="3 4">
    <name type="scientific">Heterodermia speciosa</name>
    <dbReference type="NCBI Taxonomy" id="116794"/>
    <lineage>
        <taxon>Eukaryota</taxon>
        <taxon>Fungi</taxon>
        <taxon>Dikarya</taxon>
        <taxon>Ascomycota</taxon>
        <taxon>Pezizomycotina</taxon>
        <taxon>Lecanoromycetes</taxon>
        <taxon>OSLEUM clade</taxon>
        <taxon>Lecanoromycetidae</taxon>
        <taxon>Caliciales</taxon>
        <taxon>Physciaceae</taxon>
        <taxon>Heterodermia</taxon>
    </lineage>
</organism>
<dbReference type="OrthoDB" id="205993at2759"/>
<evidence type="ECO:0000256" key="1">
    <source>
        <dbReference type="SAM" id="MobiDB-lite"/>
    </source>
</evidence>
<feature type="compositionally biased region" description="Basic and acidic residues" evidence="1">
    <location>
        <begin position="860"/>
        <end position="872"/>
    </location>
</feature>
<gene>
    <name evidence="3" type="ORF">HETSPECPRED_004320</name>
</gene>
<keyword evidence="2" id="KW-0812">Transmembrane</keyword>
<dbReference type="AlphaFoldDB" id="A0A8H3FGU8"/>
<feature type="region of interest" description="Disordered" evidence="1">
    <location>
        <begin position="901"/>
        <end position="935"/>
    </location>
</feature>
<accession>A0A8H3FGU8</accession>
<protein>
    <recommendedName>
        <fullName evidence="5">Galactose oxidase</fullName>
    </recommendedName>
</protein>
<feature type="compositionally biased region" description="Polar residues" evidence="1">
    <location>
        <begin position="724"/>
        <end position="753"/>
    </location>
</feature>
<feature type="compositionally biased region" description="Polar residues" evidence="1">
    <location>
        <begin position="797"/>
        <end position="808"/>
    </location>
</feature>
<name>A0A8H3FGU8_9LECA</name>
<evidence type="ECO:0008006" key="5">
    <source>
        <dbReference type="Google" id="ProtNLM"/>
    </source>
</evidence>
<feature type="compositionally biased region" description="Basic and acidic residues" evidence="1">
    <location>
        <begin position="592"/>
        <end position="601"/>
    </location>
</feature>
<sequence length="935" mass="101370">MATFPYIPTRVLPDPSDEDLLYIFRSATSSESDAQLLALNVSATKSFDPTSLPLSTLSSSLPFLTAGKDVAYTPAIDQRGNLLLYTGDCQATEGESTLWAYKPASGSSNLNGSWTQSRLSLDPSAGQINLTGANYLSSGIAFSNTANSSSQMYVFGGMCPRAPRNSSDSVWTESSDYSNSMLAIEPSSSSSENYQLGATSSRGPPIPEAGFTITPLEPTFSQSSVGNETQHQNQNFVLLGGHTQTAFINMSQVALFSLPEQTWSFLPVDAPGGTPKTDLVARVAPTVDPRSGHTAVLTPDGKQIVVFGGWVGDVSTAAEPQLAILELGDGYGGLGDWQWSIPALSGTGPNESVGVYGHGAVMLPGGVMLITGGYTTAVSSSIKSKRADSPSNTNNYFLNTTSKTWITSYTHPELHQSHRNSTSSDEDRLTTSKRVGLGAGLTFGVLAVIAVIIVYFWYSRRLKRRRDAREEELRHLGLDAHRSHSSMLRPDGMIRTGSEMTARDAYMMARASGDKSALRNESDAEAERTGLLFEIPSPTRGLRRSLHSRGAYQPAPRYDDGRLNRGSGNIHPIDERDEYDEGMMDGASSADPEARRQEPDIARSAPVLDPFTDTYVSRTPSPQSPARERELEQQNWVSDWAAADGLMHSHGRQSPDKNDRTSSTLSDQSTRSMVSAQSWQHSAGSMSRSMSQRSTALLFSKPFSSSSETNPTLPATDIERAQSITRATNPNNRRSHSLTLFSNPRRSNTSETIPTIAPSFPQLQSESEALLGGYEDRSPTRSQSRAREWMGSVRRVFTSTDRSASTSPDHGGMSAASSPTRYHHPSNEAGVPRRAASAGAMLWQKRQGARDWDVEGSPSRVERSDGQERKEGDDEEWDVESAVERRVVQVMFTVPKEKLRVVNRGPDGDGISVVSRESSVKDAGNSELDGAKGKD</sequence>
<feature type="region of interest" description="Disordered" evidence="1">
    <location>
        <begin position="724"/>
        <end position="878"/>
    </location>
</feature>
<dbReference type="SUPFAM" id="SSF50965">
    <property type="entry name" value="Galactose oxidase, central domain"/>
    <property type="match status" value="1"/>
</dbReference>
<comment type="caution">
    <text evidence="3">The sequence shown here is derived from an EMBL/GenBank/DDBJ whole genome shotgun (WGS) entry which is preliminary data.</text>
</comment>
<keyword evidence="2" id="KW-1133">Transmembrane helix</keyword>
<keyword evidence="4" id="KW-1185">Reference proteome</keyword>
<dbReference type="EMBL" id="CAJPDS010000026">
    <property type="protein sequence ID" value="CAF9920631.1"/>
    <property type="molecule type" value="Genomic_DNA"/>
</dbReference>
<evidence type="ECO:0000313" key="3">
    <source>
        <dbReference type="EMBL" id="CAF9920631.1"/>
    </source>
</evidence>
<feature type="transmembrane region" description="Helical" evidence="2">
    <location>
        <begin position="435"/>
        <end position="458"/>
    </location>
</feature>
<feature type="compositionally biased region" description="Polar residues" evidence="1">
    <location>
        <begin position="661"/>
        <end position="693"/>
    </location>
</feature>
<evidence type="ECO:0000313" key="4">
    <source>
        <dbReference type="Proteomes" id="UP000664521"/>
    </source>
</evidence>
<reference evidence="3" key="1">
    <citation type="submission" date="2021-03" db="EMBL/GenBank/DDBJ databases">
        <authorList>
            <person name="Tagirdzhanova G."/>
        </authorList>
    </citation>
    <scope>NUCLEOTIDE SEQUENCE</scope>
</reference>
<dbReference type="Proteomes" id="UP000664521">
    <property type="component" value="Unassembled WGS sequence"/>
</dbReference>
<feature type="region of interest" description="Disordered" evidence="1">
    <location>
        <begin position="541"/>
        <end position="633"/>
    </location>
</feature>
<dbReference type="Gene3D" id="2.120.10.80">
    <property type="entry name" value="Kelch-type beta propeller"/>
    <property type="match status" value="1"/>
</dbReference>
<keyword evidence="2" id="KW-0472">Membrane</keyword>
<proteinExistence type="predicted"/>
<dbReference type="InterPro" id="IPR011043">
    <property type="entry name" value="Gal_Oxase/kelch_b-propeller"/>
</dbReference>
<dbReference type="InterPro" id="IPR015915">
    <property type="entry name" value="Kelch-typ_b-propeller"/>
</dbReference>
<feature type="region of interest" description="Disordered" evidence="1">
    <location>
        <begin position="647"/>
        <end position="693"/>
    </location>
</feature>